<organism evidence="1 2">
    <name type="scientific">Rhizobium gallicum</name>
    <dbReference type="NCBI Taxonomy" id="56730"/>
    <lineage>
        <taxon>Bacteria</taxon>
        <taxon>Pseudomonadati</taxon>
        <taxon>Pseudomonadota</taxon>
        <taxon>Alphaproteobacteria</taxon>
        <taxon>Hyphomicrobiales</taxon>
        <taxon>Rhizobiaceae</taxon>
        <taxon>Rhizobium/Agrobacterium group</taxon>
        <taxon>Rhizobium</taxon>
    </lineage>
</organism>
<dbReference type="Proteomes" id="UP000184749">
    <property type="component" value="Plasmid pRgalIE4872d"/>
</dbReference>
<accession>A0A1L5NST0</accession>
<evidence type="ECO:0000313" key="2">
    <source>
        <dbReference type="Proteomes" id="UP000184749"/>
    </source>
</evidence>
<dbReference type="EMBL" id="CP017105">
    <property type="protein sequence ID" value="APO70954.1"/>
    <property type="molecule type" value="Genomic_DNA"/>
</dbReference>
<keyword evidence="1" id="KW-0614">Plasmid</keyword>
<evidence type="ECO:0000313" key="1">
    <source>
        <dbReference type="EMBL" id="APO70954.1"/>
    </source>
</evidence>
<name>A0A1L5NST0_9HYPH</name>
<sequence length="113" mass="12070">MLYHVIMKRGYHAVAQSHLDGLPVDRGFFRTEITNFSGAEQPSAPVSRDTAVGGTDLSKYGVQSAGGDEHRHWIHQRVIVAGLGPNPMIATIMLAGAHTVRITGSMGRSEGGC</sequence>
<proteinExistence type="predicted"/>
<reference evidence="1 2" key="1">
    <citation type="submission" date="2016-09" db="EMBL/GenBank/DDBJ databases">
        <title>The complete genome sequences of Rhizobium gallicum, symbiovars gallicum and phaseoli, symbionts associated to common bean (Phaseolus vulgaris).</title>
        <authorList>
            <person name="Bustos P."/>
            <person name="Santamaria R.I."/>
            <person name="Perez-Carrascal O.M."/>
            <person name="Juarez S."/>
            <person name="Lozano L."/>
            <person name="Martinez-Flores I."/>
            <person name="Martinez-Romero E."/>
            <person name="Cevallos M."/>
            <person name="Romero D."/>
            <person name="Davila G."/>
            <person name="Gonzalez V."/>
        </authorList>
    </citation>
    <scope>NUCLEOTIDE SEQUENCE [LARGE SCALE GENOMIC DNA]</scope>
    <source>
        <strain evidence="1 2">IE4872</strain>
        <plasmid evidence="2">prgalie4872d</plasmid>
    </source>
</reference>
<geneLocation type="plasmid" evidence="2">
    <name>prgalie4872d</name>
</geneLocation>
<gene>
    <name evidence="1" type="ORF">IE4872_PD00421</name>
</gene>
<dbReference type="AlphaFoldDB" id="A0A1L5NST0"/>
<protein>
    <submittedName>
        <fullName evidence="1">Uncharacterized protein</fullName>
    </submittedName>
</protein>